<proteinExistence type="predicted"/>
<dbReference type="Proteomes" id="UP000265354">
    <property type="component" value="Unassembled WGS sequence"/>
</dbReference>
<dbReference type="AlphaFoldDB" id="A0A388T4P6"/>
<evidence type="ECO:0000313" key="2">
    <source>
        <dbReference type="Proteomes" id="UP000265354"/>
    </source>
</evidence>
<gene>
    <name evidence="1" type="ORF">SSP531S_54120</name>
</gene>
<sequence>MSPRITMKTRVRRPPGLRLGPWLLRVARIPQGPTLGVGRIAITDTPRDSAPGQTLARDGQGHVLIAGGTEFAVLRCRSVPVHRGYHTMRLSWLYHSSLYAGMGLPQSTSGAAQRPSLRWESAAMPKAGIRYSKRKVEAPDYKTLRAHEERAVKDELGAIARPDDRIERAAEIIRQADAEIALHIEDRDKGAASLWFYEHVLGLASAIDVTSTAYREILSKALYGIDRRRTASGHYELRPVPDVTGPELVKLAEEAGVPRIENAFEELPRLASVVSAARARRAAAVVFMREAALALSEEPYGWSGEKIAEHAGVGTKLIWQQQRTARLAREKKGKS</sequence>
<reference evidence="1 2" key="1">
    <citation type="submission" date="2018-07" db="EMBL/GenBank/DDBJ databases">
        <title>Whole Genome Shotgun Sequence of Streptomyces spongiicola strain 531S.</title>
        <authorList>
            <person name="Dohra H."/>
            <person name="Kodani S."/>
        </authorList>
    </citation>
    <scope>NUCLEOTIDE SEQUENCE [LARGE SCALE GENOMIC DNA]</scope>
    <source>
        <strain evidence="1 2">531S</strain>
    </source>
</reference>
<accession>A0A388T4P6</accession>
<name>A0A388T4P6_9ACTN</name>
<dbReference type="EMBL" id="BGZL01000024">
    <property type="protein sequence ID" value="GBQ03933.1"/>
    <property type="molecule type" value="Genomic_DNA"/>
</dbReference>
<protein>
    <submittedName>
        <fullName evidence="1">Uncharacterized protein</fullName>
    </submittedName>
</protein>
<organism evidence="1 2">
    <name type="scientific">Streptomyces spongiicola</name>
    <dbReference type="NCBI Taxonomy" id="1690221"/>
    <lineage>
        <taxon>Bacteria</taxon>
        <taxon>Bacillati</taxon>
        <taxon>Actinomycetota</taxon>
        <taxon>Actinomycetes</taxon>
        <taxon>Kitasatosporales</taxon>
        <taxon>Streptomycetaceae</taxon>
        <taxon>Streptomyces</taxon>
    </lineage>
</organism>
<comment type="caution">
    <text evidence="1">The sequence shown here is derived from an EMBL/GenBank/DDBJ whole genome shotgun (WGS) entry which is preliminary data.</text>
</comment>
<evidence type="ECO:0000313" key="1">
    <source>
        <dbReference type="EMBL" id="GBQ03933.1"/>
    </source>
</evidence>